<comment type="caution">
    <text evidence="1">The sequence shown here is derived from an EMBL/GenBank/DDBJ whole genome shotgun (WGS) entry which is preliminary data.</text>
</comment>
<evidence type="ECO:0000313" key="1">
    <source>
        <dbReference type="EMBL" id="GGL43184.1"/>
    </source>
</evidence>
<name>A0A917RXZ2_9NOCA</name>
<dbReference type="InterPro" id="IPR023393">
    <property type="entry name" value="START-like_dom_sf"/>
</dbReference>
<protein>
    <recommendedName>
        <fullName evidence="3">DUF2505 domain-containing protein</fullName>
    </recommendedName>
</protein>
<proteinExistence type="predicted"/>
<sequence length="168" mass="18283">MARKFGFTLSYPIPVADLHAALTGEELWRDRFAGAPTATLDLSHPGGPGTSRVEMNETIRQDKIPGLVRKVLKSELVVTRIDNWQALTGSTAAGTFEGTSSAISSEMKGTYELRPTAEGSEIVISGSVKVKVPLVGGAIEPLAEQLQRRVAESERKFIVKWFDERAEV</sequence>
<dbReference type="Gene3D" id="3.30.530.20">
    <property type="match status" value="1"/>
</dbReference>
<dbReference type="Proteomes" id="UP000638263">
    <property type="component" value="Unassembled WGS sequence"/>
</dbReference>
<dbReference type="AlphaFoldDB" id="A0A917RXZ2"/>
<dbReference type="SUPFAM" id="SSF55961">
    <property type="entry name" value="Bet v1-like"/>
    <property type="match status" value="1"/>
</dbReference>
<dbReference type="InterPro" id="IPR019639">
    <property type="entry name" value="DUF2505"/>
</dbReference>
<evidence type="ECO:0000313" key="2">
    <source>
        <dbReference type="Proteomes" id="UP000638263"/>
    </source>
</evidence>
<dbReference type="RefSeq" id="WP_058855031.1">
    <property type="nucleotide sequence ID" value="NZ_BMMH01000032.1"/>
</dbReference>
<reference evidence="1" key="1">
    <citation type="journal article" date="2014" name="Int. J. Syst. Evol. Microbiol.">
        <title>Complete genome sequence of Corynebacterium casei LMG S-19264T (=DSM 44701T), isolated from a smear-ripened cheese.</title>
        <authorList>
            <consortium name="US DOE Joint Genome Institute (JGI-PGF)"/>
            <person name="Walter F."/>
            <person name="Albersmeier A."/>
            <person name="Kalinowski J."/>
            <person name="Ruckert C."/>
        </authorList>
    </citation>
    <scope>NUCLEOTIDE SEQUENCE</scope>
    <source>
        <strain evidence="1">CGMCC 4.3508</strain>
    </source>
</reference>
<dbReference type="EMBL" id="BMMH01000032">
    <property type="protein sequence ID" value="GGL43184.1"/>
    <property type="molecule type" value="Genomic_DNA"/>
</dbReference>
<evidence type="ECO:0008006" key="3">
    <source>
        <dbReference type="Google" id="ProtNLM"/>
    </source>
</evidence>
<organism evidence="1 2">
    <name type="scientific">Nocardia jinanensis</name>
    <dbReference type="NCBI Taxonomy" id="382504"/>
    <lineage>
        <taxon>Bacteria</taxon>
        <taxon>Bacillati</taxon>
        <taxon>Actinomycetota</taxon>
        <taxon>Actinomycetes</taxon>
        <taxon>Mycobacteriales</taxon>
        <taxon>Nocardiaceae</taxon>
        <taxon>Nocardia</taxon>
    </lineage>
</organism>
<reference evidence="1" key="2">
    <citation type="submission" date="2020-09" db="EMBL/GenBank/DDBJ databases">
        <authorList>
            <person name="Sun Q."/>
            <person name="Zhou Y."/>
        </authorList>
    </citation>
    <scope>NUCLEOTIDE SEQUENCE</scope>
    <source>
        <strain evidence="1">CGMCC 4.3508</strain>
    </source>
</reference>
<accession>A0A917RXZ2</accession>
<dbReference type="Pfam" id="PF10698">
    <property type="entry name" value="DUF2505"/>
    <property type="match status" value="1"/>
</dbReference>
<keyword evidence="2" id="KW-1185">Reference proteome</keyword>
<gene>
    <name evidence="1" type="ORF">GCM10011588_67470</name>
</gene>